<evidence type="ECO:0000256" key="2">
    <source>
        <dbReference type="ARBA" id="ARBA00023163"/>
    </source>
</evidence>
<name>A0A365H617_9ACTN</name>
<organism evidence="6 7">
    <name type="scientific">Actinomadura craniellae</name>
    <dbReference type="NCBI Taxonomy" id="2231787"/>
    <lineage>
        <taxon>Bacteria</taxon>
        <taxon>Bacillati</taxon>
        <taxon>Actinomycetota</taxon>
        <taxon>Actinomycetes</taxon>
        <taxon>Streptosporangiales</taxon>
        <taxon>Thermomonosporaceae</taxon>
        <taxon>Actinomadura</taxon>
    </lineage>
</organism>
<dbReference type="InterPro" id="IPR027383">
    <property type="entry name" value="Znf_put"/>
</dbReference>
<feature type="transmembrane region" description="Helical" evidence="4">
    <location>
        <begin position="117"/>
        <end position="135"/>
    </location>
</feature>
<evidence type="ECO:0000259" key="5">
    <source>
        <dbReference type="Pfam" id="PF13490"/>
    </source>
</evidence>
<dbReference type="InterPro" id="IPR041916">
    <property type="entry name" value="Anti_sigma_zinc_sf"/>
</dbReference>
<dbReference type="Proteomes" id="UP000251891">
    <property type="component" value="Unassembled WGS sequence"/>
</dbReference>
<keyword evidence="4" id="KW-1133">Transmembrane helix</keyword>
<keyword evidence="4" id="KW-0472">Membrane</keyword>
<evidence type="ECO:0000313" key="6">
    <source>
        <dbReference type="EMBL" id="RAY14489.1"/>
    </source>
</evidence>
<evidence type="ECO:0000256" key="1">
    <source>
        <dbReference type="ARBA" id="ARBA00023015"/>
    </source>
</evidence>
<keyword evidence="4" id="KW-0812">Transmembrane</keyword>
<protein>
    <submittedName>
        <fullName evidence="6">Anti-sigma factor</fullName>
    </submittedName>
</protein>
<sequence length="173" mass="18563">MNHLGERLTALVDGELDHDERDRALAHLASCQQCRTEAETLRRLKGRLRSFGTADEAAPSADLMSRLTGMAAMDVPAPQPVRSPRRTRRPVPAGAVRRPPDQRPARRPARAAARRRAYVAVGAAAVVFSTASYVAGADTEPMPAVVPAFDRFSVEHGQTSGDVPLPVEPALGP</sequence>
<evidence type="ECO:0000313" key="7">
    <source>
        <dbReference type="Proteomes" id="UP000251891"/>
    </source>
</evidence>
<feature type="region of interest" description="Disordered" evidence="3">
    <location>
        <begin position="74"/>
        <end position="111"/>
    </location>
</feature>
<dbReference type="Gene3D" id="1.10.10.1320">
    <property type="entry name" value="Anti-sigma factor, zinc-finger domain"/>
    <property type="match status" value="1"/>
</dbReference>
<comment type="caution">
    <text evidence="6">The sequence shown here is derived from an EMBL/GenBank/DDBJ whole genome shotgun (WGS) entry which is preliminary data.</text>
</comment>
<gene>
    <name evidence="6" type="ORF">DPM19_16190</name>
</gene>
<dbReference type="AlphaFoldDB" id="A0A365H617"/>
<evidence type="ECO:0000256" key="3">
    <source>
        <dbReference type="SAM" id="MobiDB-lite"/>
    </source>
</evidence>
<dbReference type="EMBL" id="QLYX01000006">
    <property type="protein sequence ID" value="RAY14489.1"/>
    <property type="molecule type" value="Genomic_DNA"/>
</dbReference>
<keyword evidence="7" id="KW-1185">Reference proteome</keyword>
<dbReference type="OrthoDB" id="3743969at2"/>
<keyword evidence="2" id="KW-0804">Transcription</keyword>
<dbReference type="Pfam" id="PF13490">
    <property type="entry name" value="zf-HC2"/>
    <property type="match status" value="1"/>
</dbReference>
<proteinExistence type="predicted"/>
<reference evidence="6 7" key="1">
    <citation type="submission" date="2018-06" db="EMBL/GenBank/DDBJ databases">
        <title>Actinomadura craniellae sp. nov. isolated from marine sponge Craniella sp.</title>
        <authorList>
            <person name="Li L."/>
            <person name="Xu Q.H."/>
            <person name="Lin H.W."/>
            <person name="Lu Y.H."/>
        </authorList>
    </citation>
    <scope>NUCLEOTIDE SEQUENCE [LARGE SCALE GENOMIC DNA]</scope>
    <source>
        <strain evidence="6 7">LHW63021</strain>
    </source>
</reference>
<keyword evidence="1" id="KW-0805">Transcription regulation</keyword>
<dbReference type="RefSeq" id="WP_111868359.1">
    <property type="nucleotide sequence ID" value="NZ_QLYX01000006.1"/>
</dbReference>
<accession>A0A365H617</accession>
<evidence type="ECO:0000256" key="4">
    <source>
        <dbReference type="SAM" id="Phobius"/>
    </source>
</evidence>
<feature type="domain" description="Putative zinc-finger" evidence="5">
    <location>
        <begin position="6"/>
        <end position="35"/>
    </location>
</feature>